<dbReference type="InterPro" id="IPR000172">
    <property type="entry name" value="GMC_OxRdtase_N"/>
</dbReference>
<protein>
    <recommendedName>
        <fullName evidence="7 8">Glucose-methanol-choline oxidoreductase N-terminal domain-containing protein</fullName>
    </recommendedName>
</protein>
<dbReference type="SUPFAM" id="SSF54373">
    <property type="entry name" value="FAD-linked reductases, C-terminal domain"/>
    <property type="match status" value="1"/>
</dbReference>
<dbReference type="InterPro" id="IPR012132">
    <property type="entry name" value="GMC_OxRdtase"/>
</dbReference>
<feature type="domain" description="Glucose-methanol-choline oxidoreductase N-terminal" evidence="7">
    <location>
        <begin position="1463"/>
        <end position="1486"/>
    </location>
</feature>
<dbReference type="EMBL" id="JAAAJB010000624">
    <property type="protein sequence ID" value="KAG0252883.1"/>
    <property type="molecule type" value="Genomic_DNA"/>
</dbReference>
<evidence type="ECO:0000256" key="4">
    <source>
        <dbReference type="ARBA" id="ARBA00022827"/>
    </source>
</evidence>
<accession>A0A9P6PU98</accession>
<dbReference type="GO" id="GO:0050660">
    <property type="term" value="F:flavin adenine dinucleotide binding"/>
    <property type="evidence" value="ECO:0007669"/>
    <property type="project" value="InterPro"/>
</dbReference>
<dbReference type="InterPro" id="IPR007867">
    <property type="entry name" value="GMC_OxRtase_C"/>
</dbReference>
<dbReference type="GO" id="GO:0016614">
    <property type="term" value="F:oxidoreductase activity, acting on CH-OH group of donors"/>
    <property type="evidence" value="ECO:0007669"/>
    <property type="project" value="InterPro"/>
</dbReference>
<gene>
    <name evidence="9" type="ORF">DFQ27_007790</name>
</gene>
<dbReference type="InterPro" id="IPR036188">
    <property type="entry name" value="FAD/NAD-bd_sf"/>
</dbReference>
<evidence type="ECO:0000256" key="2">
    <source>
        <dbReference type="ARBA" id="ARBA00010790"/>
    </source>
</evidence>
<feature type="compositionally biased region" description="Low complexity" evidence="6">
    <location>
        <begin position="46"/>
        <end position="68"/>
    </location>
</feature>
<evidence type="ECO:0000313" key="10">
    <source>
        <dbReference type="Proteomes" id="UP000807716"/>
    </source>
</evidence>
<evidence type="ECO:0000256" key="6">
    <source>
        <dbReference type="SAM" id="MobiDB-lite"/>
    </source>
</evidence>
<evidence type="ECO:0000313" key="9">
    <source>
        <dbReference type="EMBL" id="KAG0252883.1"/>
    </source>
</evidence>
<feature type="region of interest" description="Disordered" evidence="6">
    <location>
        <begin position="1"/>
        <end position="72"/>
    </location>
</feature>
<organism evidence="9 10">
    <name type="scientific">Actinomortierella ambigua</name>
    <dbReference type="NCBI Taxonomy" id="1343610"/>
    <lineage>
        <taxon>Eukaryota</taxon>
        <taxon>Fungi</taxon>
        <taxon>Fungi incertae sedis</taxon>
        <taxon>Mucoromycota</taxon>
        <taxon>Mortierellomycotina</taxon>
        <taxon>Mortierellomycetes</taxon>
        <taxon>Mortierellales</taxon>
        <taxon>Mortierellaceae</taxon>
        <taxon>Actinomortierella</taxon>
    </lineage>
</organism>
<feature type="domain" description="Glucose-methanol-choline oxidoreductase N-terminal" evidence="8">
    <location>
        <begin position="1675"/>
        <end position="1689"/>
    </location>
</feature>
<dbReference type="PANTHER" id="PTHR11552">
    <property type="entry name" value="GLUCOSE-METHANOL-CHOLINE GMC OXIDOREDUCTASE"/>
    <property type="match status" value="1"/>
</dbReference>
<comment type="cofactor">
    <cofactor evidence="1">
        <name>FAD</name>
        <dbReference type="ChEBI" id="CHEBI:57692"/>
    </cofactor>
</comment>
<proteinExistence type="inferred from homology"/>
<keyword evidence="10" id="KW-1185">Reference proteome</keyword>
<evidence type="ECO:0000256" key="5">
    <source>
        <dbReference type="RuleBase" id="RU003968"/>
    </source>
</evidence>
<feature type="compositionally biased region" description="Low complexity" evidence="6">
    <location>
        <begin position="23"/>
        <end position="33"/>
    </location>
</feature>
<comment type="similarity">
    <text evidence="2 5">Belongs to the GMC oxidoreductase family.</text>
</comment>
<dbReference type="SUPFAM" id="SSF51905">
    <property type="entry name" value="FAD/NAD(P)-binding domain"/>
    <property type="match status" value="1"/>
</dbReference>
<reference evidence="9" key="1">
    <citation type="journal article" date="2020" name="Fungal Divers.">
        <title>Resolving the Mortierellaceae phylogeny through synthesis of multi-gene phylogenetics and phylogenomics.</title>
        <authorList>
            <person name="Vandepol N."/>
            <person name="Liber J."/>
            <person name="Desiro A."/>
            <person name="Na H."/>
            <person name="Kennedy M."/>
            <person name="Barry K."/>
            <person name="Grigoriev I.V."/>
            <person name="Miller A.N."/>
            <person name="O'Donnell K."/>
            <person name="Stajich J.E."/>
            <person name="Bonito G."/>
        </authorList>
    </citation>
    <scope>NUCLEOTIDE SEQUENCE</scope>
    <source>
        <strain evidence="9">BC1065</strain>
    </source>
</reference>
<evidence type="ECO:0000256" key="1">
    <source>
        <dbReference type="ARBA" id="ARBA00001974"/>
    </source>
</evidence>
<dbReference type="Pfam" id="PF05199">
    <property type="entry name" value="GMC_oxred_C"/>
    <property type="match status" value="1"/>
</dbReference>
<evidence type="ECO:0000259" key="8">
    <source>
        <dbReference type="PROSITE" id="PS00624"/>
    </source>
</evidence>
<dbReference type="Gene3D" id="3.50.50.60">
    <property type="entry name" value="FAD/NAD(P)-binding domain"/>
    <property type="match status" value="1"/>
</dbReference>
<comment type="caution">
    <text evidence="9">The sequence shown here is derived from an EMBL/GenBank/DDBJ whole genome shotgun (WGS) entry which is preliminary data.</text>
</comment>
<keyword evidence="4 5" id="KW-0274">FAD</keyword>
<dbReference type="Pfam" id="PF00732">
    <property type="entry name" value="GMC_oxred_N"/>
    <property type="match status" value="1"/>
</dbReference>
<dbReference type="OrthoDB" id="19938at2759"/>
<dbReference type="PANTHER" id="PTHR11552:SF147">
    <property type="entry name" value="CHOLINE DEHYDROGENASE, MITOCHONDRIAL"/>
    <property type="match status" value="1"/>
</dbReference>
<evidence type="ECO:0000259" key="7">
    <source>
        <dbReference type="PROSITE" id="PS00623"/>
    </source>
</evidence>
<evidence type="ECO:0000256" key="3">
    <source>
        <dbReference type="ARBA" id="ARBA00022630"/>
    </source>
</evidence>
<dbReference type="Proteomes" id="UP000807716">
    <property type="component" value="Unassembled WGS sequence"/>
</dbReference>
<name>A0A9P6PU98_9FUNG</name>
<dbReference type="PROSITE" id="PS00623">
    <property type="entry name" value="GMC_OXRED_1"/>
    <property type="match status" value="1"/>
</dbReference>
<keyword evidence="3 5" id="KW-0285">Flavoprotein</keyword>
<dbReference type="Gene3D" id="3.30.560.10">
    <property type="entry name" value="Glucose Oxidase, domain 3"/>
    <property type="match status" value="1"/>
</dbReference>
<sequence length="2005" mass="222668">MMAASAAGLDIVSLPPQKKVRISSSSNSGTASPSTPPRVKEDISKTPANPANSTASPSSSSSSSSSTPHYAPVTDFRQKGAASLWALTQNVKLEQETGASNLRQVDAEVHSTLSQASWSEPPPAHRIRAALQYLKYNALKPDPVVTGGLMRLCKAMPDLFREATISTMMIQMLRPEFTHSFKIRTNGAVVFLTCALLHQAWDDVVDWPTDFVMAYLEDALGERSWCAHSDTKSFVQNVLTAFLTNDSADSADGNFDSVRLDERANSSAIMAAIDLNDFTSSLNTIMRYKSSSVRALVKHVTLQTIWDHVPAAIGASAVDATVRSLIKVMMATVRWTEVRLKAMSCMEFWLGNFTKNAKPLLRLILRQISQQDMLNTEDIKAWEMLLDFRYSGRAHQVESVKEEIRVALIGLQGQELIRIGLQHIMAIELNTMELKNPYHLDLMELLLQSIPDNSAVEFGKLVQTRIVEAALHLNGLPDNLTAVPVVHVVKRWIKHLGKRGSSWITDMVVGLLEDERLYLPISQKQERLLRHQSLSPPMPTPLIWLRLLTEILCYIMLSTAIDAREQDDIRASKIAVSQAHVFILEWLHTTFRPTDQPTFCSASFGLVPTESLRACVARLLFLDPLMSYAIDTSTQEFDTTLIFKAIEGGLPIVEESMVSLLGLSLQPHMTLNLVGEYVSRAVEYAKVNSESLVISDATVVDKIFELALFSDSPNAEIIKRAKSVPLAWTSSFWACSLICVMIACCNPRTLGLVVWDTMPVLRTLLECSISQHYSFPPPNYTSTSDPSAESLVRRSMLLEQEDKAAVLQWEQELQQQRLDLADSEYVGSLMVSDYRRSNHTRQPPPEVLKELRSLNERYGLGMKLASSRNPDYLGRMVGPNDDSAWVDKLLRDVPEILKALPASTLCARYCRTVDASSEMDVYWGEDSVTASAAVSGFASTDLELKRKLAGHVEAFMESVARYDSNSSVFADYLTRPQARYREVCDIFEFFLGRLALLATQQLSDSQVLSGDPCQVKAAMLLLFQGDNQWPHVLLQVTTKISNPALTDQVIKWLEAIMLQDGSIAWITSGLQYLLQVDEFKASQEGHSTVVEKSLQVLSKVVVKRGFVWHWIVQHRPNMLKSLGKRLERLIVNREHRMEDTDVAMDASDMSPFATETVVVQCADGCLLRTTPEILRLTLLYLAQVGQSQGPARLQSGEPLLYAQRLPEGDWEMRKDLIKRTRDVSIAQIALDGLPPVQIFDLVNDLFGADGAVAETVVEALFKVIDNSQQDMPHYLDPEATKTTLVLLQQFAADQGHPVNTRALEMLQSRIQRSQRNDGLTMEVESKFGHEERDISVPNFFLHDFPFTPGTAVAGVAAIAVATSVYRSKSQQGREPWDPMRDRLVDYDYIIVGGGAAGCAVASRLAEDPDVRVLLLEAGGTDDIPESMTPGLFVSLIHSHEYDWRLRTVPQRHCNNREMLQPRGKLLGGSSAINAMMYHRGPHSDYNMWGELGNEGWNYQECLRYFRKAEGFNDPTLPRSHPRGPVTDRIPRPEYETFEAEYHGTDGPWQVSYHHLFDVSEAFIKANLALGVPQTQDLNGKTTIGVCRVQSFIQRDAIRSSSARAYLSPKSHVPGGGLDDQGRPRGYIRIVHYAHVERILVKTLRGTKVAVGVEFRDREGTAHKVCAVREVILSAGAYLSPAILLASGIGSPQPMIPFLHPLPGVGANMTDHLSVSVIFRGSDTCTTMGTSTSFLNMPRTRYEYQVHGRGPLSDNGVGSASFMRLEDIAPDFVKREKAAGTWQDKASGPDSPHLEFIILAAYYRQCAEIKPKDAHAPYITISVVLLNPCSVGRIGIKTSPRPKNSDGSAQPPLVEPVLDPNFLAESFDLRALTEGFRFARKLARQMMKDPAVGQPSKEVVPGDSVADDDDKAIHEFIRAEATTIFHPVGTCKMGPASDTMAVVDERLRVRGMDRLRVIDASIMPSVPAAHTTAPTIMLAEKGADMIKEDWEDPIKKDGIRNTLSKL</sequence>
<dbReference type="PROSITE" id="PS00624">
    <property type="entry name" value="GMC_OXRED_2"/>
    <property type="match status" value="1"/>
</dbReference>